<reference evidence="3 4" key="1">
    <citation type="journal article" date="2020" name="Genomics">
        <title>Complete, high-quality genomes from long-read metagenomic sequencing of two wolf lichen thalli reveals enigmatic genome architecture.</title>
        <authorList>
            <person name="McKenzie S.K."/>
            <person name="Walston R.F."/>
            <person name="Allen J.L."/>
        </authorList>
    </citation>
    <scope>NUCLEOTIDE SEQUENCE [LARGE SCALE GENOMIC DNA]</scope>
    <source>
        <strain evidence="3">WasteWater1</strain>
    </source>
</reference>
<accession>A0A8H6F8E8</accession>
<dbReference type="PANTHER" id="PTHR43625:SF78">
    <property type="entry name" value="PYRIDOXAL REDUCTASE-RELATED"/>
    <property type="match status" value="1"/>
</dbReference>
<evidence type="ECO:0000256" key="1">
    <source>
        <dbReference type="ARBA" id="ARBA00023002"/>
    </source>
</evidence>
<organism evidence="3 4">
    <name type="scientific">Letharia lupina</name>
    <dbReference type="NCBI Taxonomy" id="560253"/>
    <lineage>
        <taxon>Eukaryota</taxon>
        <taxon>Fungi</taxon>
        <taxon>Dikarya</taxon>
        <taxon>Ascomycota</taxon>
        <taxon>Pezizomycotina</taxon>
        <taxon>Lecanoromycetes</taxon>
        <taxon>OSLEUM clade</taxon>
        <taxon>Lecanoromycetidae</taxon>
        <taxon>Lecanorales</taxon>
        <taxon>Lecanorineae</taxon>
        <taxon>Parmeliaceae</taxon>
        <taxon>Letharia</taxon>
    </lineage>
</organism>
<dbReference type="InterPro" id="IPR036812">
    <property type="entry name" value="NAD(P)_OxRdtase_dom_sf"/>
</dbReference>
<proteinExistence type="predicted"/>
<dbReference type="EMBL" id="JACCJB010000020">
    <property type="protein sequence ID" value="KAF6219097.1"/>
    <property type="molecule type" value="Genomic_DNA"/>
</dbReference>
<gene>
    <name evidence="3" type="ORF">HO133_004922</name>
</gene>
<evidence type="ECO:0000313" key="3">
    <source>
        <dbReference type="EMBL" id="KAF6219097.1"/>
    </source>
</evidence>
<keyword evidence="4" id="KW-1185">Reference proteome</keyword>
<dbReference type="GO" id="GO:0016491">
    <property type="term" value="F:oxidoreductase activity"/>
    <property type="evidence" value="ECO:0007669"/>
    <property type="project" value="UniProtKB-KW"/>
</dbReference>
<protein>
    <recommendedName>
        <fullName evidence="2">NADP-dependent oxidoreductase domain-containing protein</fullName>
    </recommendedName>
</protein>
<comment type="caution">
    <text evidence="3">The sequence shown here is derived from an EMBL/GenBank/DDBJ whole genome shotgun (WGS) entry which is preliminary data.</text>
</comment>
<dbReference type="AlphaFoldDB" id="A0A8H6F8E8"/>
<evidence type="ECO:0000313" key="4">
    <source>
        <dbReference type="Proteomes" id="UP000593566"/>
    </source>
</evidence>
<dbReference type="PANTHER" id="PTHR43625">
    <property type="entry name" value="AFLATOXIN B1 ALDEHYDE REDUCTASE"/>
    <property type="match status" value="1"/>
</dbReference>
<dbReference type="GO" id="GO:0005737">
    <property type="term" value="C:cytoplasm"/>
    <property type="evidence" value="ECO:0007669"/>
    <property type="project" value="TreeGrafter"/>
</dbReference>
<dbReference type="Pfam" id="PF00248">
    <property type="entry name" value="Aldo_ket_red"/>
    <property type="match status" value="1"/>
</dbReference>
<dbReference type="RefSeq" id="XP_037148532.1">
    <property type="nucleotide sequence ID" value="XM_037295834.1"/>
</dbReference>
<dbReference type="SUPFAM" id="SSF51430">
    <property type="entry name" value="NAD(P)-linked oxidoreductase"/>
    <property type="match status" value="1"/>
</dbReference>
<feature type="domain" description="NADP-dependent oxidoreductase" evidence="2">
    <location>
        <begin position="31"/>
        <end position="182"/>
    </location>
</feature>
<dbReference type="InterPro" id="IPR050791">
    <property type="entry name" value="Aldo-Keto_reductase"/>
</dbReference>
<sequence length="268" mass="29191">MASPKEASHSIEIAGRNNKPLRRCTLPLTSGCNPWNGGEIYGTPDNNSLTLLKNYYTLYPEDADRVVLNIKGATRLGLQPDGSPDYTLGERGRIDLFECARRDPKVPLKETLGALAELVDEGKIGGVALCEVSANTIREAAKITRIVAVEVELSLWSTEPLTNGIAEACFELNIPIIASVTLPLEALLEPIAENPCSYSPIGRGMFTGQIKSLEDIPQGDVRKILPRFQPQNFGTNMKLVRELEKIAQNEKVHSGSIDVSLGSKPVKQ</sequence>
<dbReference type="Proteomes" id="UP000593566">
    <property type="component" value="Unassembled WGS sequence"/>
</dbReference>
<keyword evidence="1" id="KW-0560">Oxidoreductase</keyword>
<dbReference type="GeneID" id="59333328"/>
<dbReference type="InterPro" id="IPR023210">
    <property type="entry name" value="NADP_OxRdtase_dom"/>
</dbReference>
<dbReference type="Gene3D" id="3.20.20.100">
    <property type="entry name" value="NADP-dependent oxidoreductase domain"/>
    <property type="match status" value="1"/>
</dbReference>
<name>A0A8H6F8E8_9LECA</name>
<evidence type="ECO:0000259" key="2">
    <source>
        <dbReference type="Pfam" id="PF00248"/>
    </source>
</evidence>